<dbReference type="Gene3D" id="1.10.260.40">
    <property type="entry name" value="lambda repressor-like DNA-binding domains"/>
    <property type="match status" value="1"/>
</dbReference>
<proteinExistence type="predicted"/>
<dbReference type="SUPFAM" id="SSF47413">
    <property type="entry name" value="lambda repressor-like DNA-binding domains"/>
    <property type="match status" value="1"/>
</dbReference>
<dbReference type="AlphaFoldDB" id="A0A9W6KLK0"/>
<evidence type="ECO:0000313" key="3">
    <source>
        <dbReference type="Proteomes" id="UP001143480"/>
    </source>
</evidence>
<dbReference type="InterPro" id="IPR001387">
    <property type="entry name" value="Cro/C1-type_HTH"/>
</dbReference>
<dbReference type="CDD" id="cd00093">
    <property type="entry name" value="HTH_XRE"/>
    <property type="match status" value="1"/>
</dbReference>
<dbReference type="InterPro" id="IPR041413">
    <property type="entry name" value="MLTR_LBD"/>
</dbReference>
<organism evidence="2 3">
    <name type="scientific">Dactylosporangium matsuzakiense</name>
    <dbReference type="NCBI Taxonomy" id="53360"/>
    <lineage>
        <taxon>Bacteria</taxon>
        <taxon>Bacillati</taxon>
        <taxon>Actinomycetota</taxon>
        <taxon>Actinomycetes</taxon>
        <taxon>Micromonosporales</taxon>
        <taxon>Micromonosporaceae</taxon>
        <taxon>Dactylosporangium</taxon>
    </lineage>
</organism>
<dbReference type="EMBL" id="BSFP01000029">
    <property type="protein sequence ID" value="GLL03105.1"/>
    <property type="molecule type" value="Genomic_DNA"/>
</dbReference>
<comment type="caution">
    <text evidence="2">The sequence shown here is derived from an EMBL/GenBank/DDBJ whole genome shotgun (WGS) entry which is preliminary data.</text>
</comment>
<dbReference type="Proteomes" id="UP001143480">
    <property type="component" value="Unassembled WGS sequence"/>
</dbReference>
<accession>A0A9W6KLK0</accession>
<protein>
    <submittedName>
        <fullName evidence="2">DNA-binding protein</fullName>
    </submittedName>
</protein>
<keyword evidence="2" id="KW-0238">DNA-binding</keyword>
<dbReference type="PANTHER" id="PTHR35010:SF2">
    <property type="entry name" value="BLL4672 PROTEIN"/>
    <property type="match status" value="1"/>
</dbReference>
<dbReference type="Gene3D" id="3.30.450.180">
    <property type="match status" value="1"/>
</dbReference>
<name>A0A9W6KLK0_9ACTN</name>
<evidence type="ECO:0000259" key="1">
    <source>
        <dbReference type="SMART" id="SM00530"/>
    </source>
</evidence>
<dbReference type="InterPro" id="IPR010982">
    <property type="entry name" value="Lambda_DNA-bd_dom_sf"/>
</dbReference>
<gene>
    <name evidence="2" type="ORF">GCM10017581_048480</name>
</gene>
<evidence type="ECO:0000313" key="2">
    <source>
        <dbReference type="EMBL" id="GLL03105.1"/>
    </source>
</evidence>
<dbReference type="PANTHER" id="PTHR35010">
    <property type="entry name" value="BLL4672 PROTEIN-RELATED"/>
    <property type="match status" value="1"/>
</dbReference>
<keyword evidence="3" id="KW-1185">Reference proteome</keyword>
<reference evidence="2" key="1">
    <citation type="journal article" date="2014" name="Int. J. Syst. Evol. Microbiol.">
        <title>Complete genome sequence of Corynebacterium casei LMG S-19264T (=DSM 44701T), isolated from a smear-ripened cheese.</title>
        <authorList>
            <consortium name="US DOE Joint Genome Institute (JGI-PGF)"/>
            <person name="Walter F."/>
            <person name="Albersmeier A."/>
            <person name="Kalinowski J."/>
            <person name="Ruckert C."/>
        </authorList>
    </citation>
    <scope>NUCLEOTIDE SEQUENCE</scope>
    <source>
        <strain evidence="2">VKM Ac-1321</strain>
    </source>
</reference>
<sequence length="297" mass="32278">MMGGMDRQGLAEFIRRRRQAVGPQEVGLPAGPRRRTPGLRREEVALLAGMSADYLMRLEQARSTQPSTQLLRALARGLRLDDDQRDHLYLLAGHRPPAGRLAGSRVSPALLTLLGQLTASPAQVVSDLGDLLAQNALAETLFGAVCSAAPHDHELDHNIVWRWFHDPRLRAAFPDDEHGYLSRLHVADLRAAVTRRGADTVAAALVRRLCAGSAEFAGLWARHEVAVRRRSRLRVRHPVAGLLEFDAETLLTPSEDQRLVLFMPLPGGGGRQHLAGALDALGHQPPDGGSTGRLSPG</sequence>
<reference evidence="2" key="2">
    <citation type="submission" date="2023-01" db="EMBL/GenBank/DDBJ databases">
        <authorList>
            <person name="Sun Q."/>
            <person name="Evtushenko L."/>
        </authorList>
    </citation>
    <scope>NUCLEOTIDE SEQUENCE</scope>
    <source>
        <strain evidence="2">VKM Ac-1321</strain>
    </source>
</reference>
<dbReference type="Pfam" id="PF17765">
    <property type="entry name" value="MLTR_LBD"/>
    <property type="match status" value="1"/>
</dbReference>
<dbReference type="GO" id="GO:0003677">
    <property type="term" value="F:DNA binding"/>
    <property type="evidence" value="ECO:0007669"/>
    <property type="project" value="UniProtKB-KW"/>
</dbReference>
<dbReference type="SMART" id="SM00530">
    <property type="entry name" value="HTH_XRE"/>
    <property type="match status" value="1"/>
</dbReference>
<feature type="domain" description="HTH cro/C1-type" evidence="1">
    <location>
        <begin position="13"/>
        <end position="85"/>
    </location>
</feature>
<dbReference type="Pfam" id="PF13560">
    <property type="entry name" value="HTH_31"/>
    <property type="match status" value="1"/>
</dbReference>